<proteinExistence type="predicted"/>
<gene>
    <name evidence="1" type="ORF">LTSEMON_4127</name>
</gene>
<protein>
    <submittedName>
        <fullName evidence="1">Uncharacterized protein</fullName>
    </submittedName>
</protein>
<comment type="caution">
    <text evidence="1">The sequence shown here is derived from an EMBL/GenBank/DDBJ whole genome shotgun (WGS) entry which is preliminary data.</text>
</comment>
<accession>G5Q757</accession>
<dbReference type="PATRIC" id="fig|913242.3.peg.3561"/>
<reference evidence="1 2" key="1">
    <citation type="journal article" date="2011" name="BMC Genomics">
        <title>Genome sequencing reveals diversification of virulence factor content and possible host adaptation in distinct subpopulations of Salmonella enterica.</title>
        <authorList>
            <person name="den Bakker H.C."/>
            <person name="Moreno Switt A.I."/>
            <person name="Govoni G."/>
            <person name="Cummings C.A."/>
            <person name="Ranieri M.L."/>
            <person name="Degoricija L."/>
            <person name="Hoelzer K."/>
            <person name="Rodriguez-Rivera L.D."/>
            <person name="Brown S."/>
            <person name="Bolchacova E."/>
            <person name="Furtado M.R."/>
            <person name="Wiedmann M."/>
        </authorList>
    </citation>
    <scope>NUCLEOTIDE SEQUENCE [LARGE SCALE GENOMIC DNA]</scope>
    <source>
        <strain evidence="1 2">S5-403</strain>
    </source>
</reference>
<organism evidence="1 2">
    <name type="scientific">Salmonella enterica subsp. enterica serovar Montevideo str. S5-403</name>
    <dbReference type="NCBI Taxonomy" id="913242"/>
    <lineage>
        <taxon>Bacteria</taxon>
        <taxon>Pseudomonadati</taxon>
        <taxon>Pseudomonadota</taxon>
        <taxon>Gammaproteobacteria</taxon>
        <taxon>Enterobacterales</taxon>
        <taxon>Enterobacteriaceae</taxon>
        <taxon>Salmonella</taxon>
    </lineage>
</organism>
<evidence type="ECO:0000313" key="1">
    <source>
        <dbReference type="EMBL" id="EHC75649.1"/>
    </source>
</evidence>
<dbReference type="AlphaFoldDB" id="G5Q757"/>
<dbReference type="Proteomes" id="UP000003221">
    <property type="component" value="Unassembled WGS sequence"/>
</dbReference>
<evidence type="ECO:0000313" key="2">
    <source>
        <dbReference type="Proteomes" id="UP000003221"/>
    </source>
</evidence>
<sequence length="43" mass="4875">MIIINFSALFLLEEAIKEASSNAPCMRQNLKKRPFAANHLPFV</sequence>
<name>G5Q757_SALMO</name>
<dbReference type="EMBL" id="AFCS01000947">
    <property type="protein sequence ID" value="EHC75649.1"/>
    <property type="molecule type" value="Genomic_DNA"/>
</dbReference>